<dbReference type="GO" id="GO:0046872">
    <property type="term" value="F:metal ion binding"/>
    <property type="evidence" value="ECO:0007669"/>
    <property type="project" value="UniProtKB-KW"/>
</dbReference>
<dbReference type="EMBL" id="LWDV01000009">
    <property type="protein sequence ID" value="OCL26639.1"/>
    <property type="molecule type" value="Genomic_DNA"/>
</dbReference>
<sequence length="97" mass="11134">MSKSSLILRDIDLWERVDQKSRISLTFLDDKLRQIFEPQASSVKKRLETIKAFKERGMYVGVLAMPFIPYISDSKEELLSLADKLAELEVDFALPGN</sequence>
<dbReference type="Gene3D" id="3.80.30.30">
    <property type="match status" value="1"/>
</dbReference>
<gene>
    <name evidence="4" type="ORF">U472_11710</name>
</gene>
<proteinExistence type="predicted"/>
<protein>
    <submittedName>
        <fullName evidence="4">Uncharacterized protein</fullName>
    </submittedName>
</protein>
<name>A0A1C0A8Q1_9FIRM</name>
<organism evidence="4 5">
    <name type="scientific">Orenia metallireducens</name>
    <dbReference type="NCBI Taxonomy" id="1413210"/>
    <lineage>
        <taxon>Bacteria</taxon>
        <taxon>Bacillati</taxon>
        <taxon>Bacillota</taxon>
        <taxon>Clostridia</taxon>
        <taxon>Halanaerobiales</taxon>
        <taxon>Halobacteroidaceae</taxon>
        <taxon>Orenia</taxon>
    </lineage>
</organism>
<dbReference type="RefSeq" id="WP_068718669.1">
    <property type="nucleotide sequence ID" value="NZ_LWDV01000009.1"/>
</dbReference>
<dbReference type="Proteomes" id="UP000093514">
    <property type="component" value="Unassembled WGS sequence"/>
</dbReference>
<keyword evidence="1" id="KW-0479">Metal-binding</keyword>
<evidence type="ECO:0000256" key="2">
    <source>
        <dbReference type="ARBA" id="ARBA00023004"/>
    </source>
</evidence>
<reference evidence="4 5" key="2">
    <citation type="submission" date="2016-08" db="EMBL/GenBank/DDBJ databases">
        <title>Orenia metallireducens sp. nov. strain Z6, a Novel Metal-reducing Firmicute from the Deep Subsurface.</title>
        <authorList>
            <person name="Maxim B.I."/>
            <person name="Kenneth K."/>
            <person name="Flynn T.M."/>
            <person name="Oloughlin E.J."/>
            <person name="Locke R.A."/>
            <person name="Weber J.R."/>
            <person name="Egan S.M."/>
            <person name="Mackie R.I."/>
            <person name="Cann I.K."/>
        </authorList>
    </citation>
    <scope>NUCLEOTIDE SEQUENCE [LARGE SCALE GENOMIC DNA]</scope>
    <source>
        <strain evidence="4 5">Z6</strain>
    </source>
</reference>
<dbReference type="SUPFAM" id="SSF102114">
    <property type="entry name" value="Radical SAM enzymes"/>
    <property type="match status" value="1"/>
</dbReference>
<evidence type="ECO:0000256" key="3">
    <source>
        <dbReference type="ARBA" id="ARBA00023014"/>
    </source>
</evidence>
<dbReference type="OrthoDB" id="9785699at2"/>
<keyword evidence="2" id="KW-0408">Iron</keyword>
<evidence type="ECO:0000256" key="1">
    <source>
        <dbReference type="ARBA" id="ARBA00022723"/>
    </source>
</evidence>
<comment type="caution">
    <text evidence="4">The sequence shown here is derived from an EMBL/GenBank/DDBJ whole genome shotgun (WGS) entry which is preliminary data.</text>
</comment>
<dbReference type="InterPro" id="IPR058240">
    <property type="entry name" value="rSAM_sf"/>
</dbReference>
<accession>A0A1C0A8Q1</accession>
<evidence type="ECO:0000313" key="5">
    <source>
        <dbReference type="Proteomes" id="UP000093514"/>
    </source>
</evidence>
<dbReference type="PANTHER" id="PTHR43432:SF5">
    <property type="entry name" value="ELP3_MIAA_NIFB-LIKE RADICAL SAM CORE DOMAIN-CONTAINING PROTEIN"/>
    <property type="match status" value="1"/>
</dbReference>
<dbReference type="InterPro" id="IPR040086">
    <property type="entry name" value="MJ0683-like"/>
</dbReference>
<evidence type="ECO:0000313" key="4">
    <source>
        <dbReference type="EMBL" id="OCL26639.1"/>
    </source>
</evidence>
<reference evidence="5" key="1">
    <citation type="submission" date="2016-07" db="EMBL/GenBank/DDBJ databases">
        <authorList>
            <person name="Florea S."/>
            <person name="Webb J.S."/>
            <person name="Jaromczyk J."/>
            <person name="Schardl C.L."/>
        </authorList>
    </citation>
    <scope>NUCLEOTIDE SEQUENCE [LARGE SCALE GENOMIC DNA]</scope>
    <source>
        <strain evidence="5">Z6</strain>
    </source>
</reference>
<dbReference type="AlphaFoldDB" id="A0A1C0A8Q1"/>
<dbReference type="PANTHER" id="PTHR43432">
    <property type="entry name" value="SLR0285 PROTEIN"/>
    <property type="match status" value="1"/>
</dbReference>
<keyword evidence="5" id="KW-1185">Reference proteome</keyword>
<keyword evidence="3" id="KW-0411">Iron-sulfur</keyword>
<dbReference type="GO" id="GO:0051536">
    <property type="term" value="F:iron-sulfur cluster binding"/>
    <property type="evidence" value="ECO:0007669"/>
    <property type="project" value="UniProtKB-KW"/>
</dbReference>